<dbReference type="SUPFAM" id="SSF57701">
    <property type="entry name" value="Zn2/Cys6 DNA-binding domain"/>
    <property type="match status" value="1"/>
</dbReference>
<gene>
    <name evidence="3" type="ORF">GUITHDRAFT_140318</name>
</gene>
<protein>
    <recommendedName>
        <fullName evidence="2">Zn(2)-C6 fungal-type domain-containing protein</fullName>
    </recommendedName>
</protein>
<dbReference type="GeneID" id="17300219"/>
<dbReference type="Proteomes" id="UP000011087">
    <property type="component" value="Unassembled WGS sequence"/>
</dbReference>
<evidence type="ECO:0000313" key="4">
    <source>
        <dbReference type="EnsemblProtists" id="EKX43543"/>
    </source>
</evidence>
<dbReference type="EnsemblProtists" id="EKX43543">
    <property type="protein sequence ID" value="EKX43543"/>
    <property type="gene ID" value="GUITHDRAFT_140318"/>
</dbReference>
<evidence type="ECO:0000256" key="1">
    <source>
        <dbReference type="SAM" id="MobiDB-lite"/>
    </source>
</evidence>
<evidence type="ECO:0000313" key="3">
    <source>
        <dbReference type="EMBL" id="EKX43543.1"/>
    </source>
</evidence>
<reference evidence="4" key="3">
    <citation type="submission" date="2016-03" db="UniProtKB">
        <authorList>
            <consortium name="EnsemblProtists"/>
        </authorList>
    </citation>
    <scope>IDENTIFICATION</scope>
</reference>
<dbReference type="PaxDb" id="55529-EKX43543"/>
<proteinExistence type="predicted"/>
<dbReference type="PROSITE" id="PS50048">
    <property type="entry name" value="ZN2_CY6_FUNGAL_2"/>
    <property type="match status" value="1"/>
</dbReference>
<dbReference type="SMART" id="SM00066">
    <property type="entry name" value="GAL4"/>
    <property type="match status" value="1"/>
</dbReference>
<dbReference type="CDD" id="cd00067">
    <property type="entry name" value="GAL4"/>
    <property type="match status" value="1"/>
</dbReference>
<dbReference type="RefSeq" id="XP_005830523.1">
    <property type="nucleotide sequence ID" value="XM_005830466.1"/>
</dbReference>
<dbReference type="PROSITE" id="PS00463">
    <property type="entry name" value="ZN2_CY6_FUNGAL_1"/>
    <property type="match status" value="1"/>
</dbReference>
<accession>L1J4T5</accession>
<organism evidence="3">
    <name type="scientific">Guillardia theta (strain CCMP2712)</name>
    <name type="common">Cryptophyte</name>
    <dbReference type="NCBI Taxonomy" id="905079"/>
    <lineage>
        <taxon>Eukaryota</taxon>
        <taxon>Cryptophyceae</taxon>
        <taxon>Pyrenomonadales</taxon>
        <taxon>Geminigeraceae</taxon>
        <taxon>Guillardia</taxon>
    </lineage>
</organism>
<dbReference type="AlphaFoldDB" id="L1J4T5"/>
<dbReference type="HOGENOM" id="CLU_455954_0_0_1"/>
<keyword evidence="5" id="KW-1185">Reference proteome</keyword>
<dbReference type="KEGG" id="gtt:GUITHDRAFT_140318"/>
<feature type="domain" description="Zn(2)-C6 fungal-type" evidence="2">
    <location>
        <begin position="235"/>
        <end position="264"/>
    </location>
</feature>
<feature type="region of interest" description="Disordered" evidence="1">
    <location>
        <begin position="149"/>
        <end position="184"/>
    </location>
</feature>
<dbReference type="InterPro" id="IPR036864">
    <property type="entry name" value="Zn2-C6_fun-type_DNA-bd_sf"/>
</dbReference>
<dbReference type="OrthoDB" id="4934715at2759"/>
<reference evidence="5" key="2">
    <citation type="submission" date="2012-11" db="EMBL/GenBank/DDBJ databases">
        <authorList>
            <person name="Kuo A."/>
            <person name="Curtis B.A."/>
            <person name="Tanifuji G."/>
            <person name="Burki F."/>
            <person name="Gruber A."/>
            <person name="Irimia M."/>
            <person name="Maruyama S."/>
            <person name="Arias M.C."/>
            <person name="Ball S.G."/>
            <person name="Gile G.H."/>
            <person name="Hirakawa Y."/>
            <person name="Hopkins J.F."/>
            <person name="Rensing S.A."/>
            <person name="Schmutz J."/>
            <person name="Symeonidi A."/>
            <person name="Elias M."/>
            <person name="Eveleigh R.J."/>
            <person name="Herman E.K."/>
            <person name="Klute M.J."/>
            <person name="Nakayama T."/>
            <person name="Obornik M."/>
            <person name="Reyes-Prieto A."/>
            <person name="Armbrust E.V."/>
            <person name="Aves S.J."/>
            <person name="Beiko R.G."/>
            <person name="Coutinho P."/>
            <person name="Dacks J.B."/>
            <person name="Durnford D.G."/>
            <person name="Fast N.M."/>
            <person name="Green B.R."/>
            <person name="Grisdale C."/>
            <person name="Hempe F."/>
            <person name="Henrissat B."/>
            <person name="Hoppner M.P."/>
            <person name="Ishida K.-I."/>
            <person name="Kim E."/>
            <person name="Koreny L."/>
            <person name="Kroth P.G."/>
            <person name="Liu Y."/>
            <person name="Malik S.-B."/>
            <person name="Maier U.G."/>
            <person name="McRose D."/>
            <person name="Mock T."/>
            <person name="Neilson J.A."/>
            <person name="Onodera N.T."/>
            <person name="Poole A.M."/>
            <person name="Pritham E.J."/>
            <person name="Richards T.A."/>
            <person name="Rocap G."/>
            <person name="Roy S.W."/>
            <person name="Sarai C."/>
            <person name="Schaack S."/>
            <person name="Shirato S."/>
            <person name="Slamovits C.H."/>
            <person name="Spencer D.F."/>
            <person name="Suzuki S."/>
            <person name="Worden A.Z."/>
            <person name="Zauner S."/>
            <person name="Barry K."/>
            <person name="Bell C."/>
            <person name="Bharti A.K."/>
            <person name="Crow J.A."/>
            <person name="Grimwood J."/>
            <person name="Kramer R."/>
            <person name="Lindquist E."/>
            <person name="Lucas S."/>
            <person name="Salamov A."/>
            <person name="McFadden G.I."/>
            <person name="Lane C.E."/>
            <person name="Keeling P.J."/>
            <person name="Gray M.W."/>
            <person name="Grigoriev I.V."/>
            <person name="Archibald J.M."/>
        </authorList>
    </citation>
    <scope>NUCLEOTIDE SEQUENCE</scope>
    <source>
        <strain evidence="5">CCMP2712</strain>
    </source>
</reference>
<sequence length="599" mass="68036">MGDESWFRAREEILRQKNLRDISLFSVTCPAQDHSGKSVFIPCQALAPALETSFRSSKTAEGYYRGNETAERWMPLEDACLNIEPWPRVEGYDYDTCRLGQSYQTSILPQPSWHGTGNNEAFHGFPPTAHDGVSTVNSLSQDLSDDQSGIYDLSESDKSYRSVPMSTVDELESSSHSDLSDLMLGDSGNTETIVDQINKDGEAHNDDQDQALPSFLSPENNSLRIVFRVDKQAKPCSFCKQRKLKCSRVRPCGSCSTRKRGELCDASISLIEKADMASIVERPIQFRRILEFADSNGFATTMLAAKSIGVNHMLVRRLWENGLDTNHIMSMLVRMPPNVKQAINNGCDMMSNAYLKLLAKTKGKIAAPCPQSTMHGRSSLIFEDAEEEVLHVQQLIGHGCWLMVSFDPETGQRTRCSVGPDYSDSMLGIHSEEFMSRFALNDLCIPMTEIDAFCIVIHNMLTALEETNCIYIRCDRKVGATHTPFIRKHSMIREDDRWGRNIRLIFSYEVETPQSFDFMLEHLPEKVRPFSSFLGDSRKFAEIEERHKSDMQFRGKIVHWNKSSKNRKRLQEFGEHIRSLFEKATSKINKVHDSIHEKI</sequence>
<dbReference type="GO" id="GO:0008270">
    <property type="term" value="F:zinc ion binding"/>
    <property type="evidence" value="ECO:0007669"/>
    <property type="project" value="InterPro"/>
</dbReference>
<dbReference type="GO" id="GO:0000981">
    <property type="term" value="F:DNA-binding transcription factor activity, RNA polymerase II-specific"/>
    <property type="evidence" value="ECO:0007669"/>
    <property type="project" value="InterPro"/>
</dbReference>
<name>L1J4T5_GUITC</name>
<dbReference type="InterPro" id="IPR001138">
    <property type="entry name" value="Zn2Cys6_DnaBD"/>
</dbReference>
<evidence type="ECO:0000313" key="5">
    <source>
        <dbReference type="Proteomes" id="UP000011087"/>
    </source>
</evidence>
<dbReference type="EMBL" id="JH993009">
    <property type="protein sequence ID" value="EKX43543.1"/>
    <property type="molecule type" value="Genomic_DNA"/>
</dbReference>
<evidence type="ECO:0000259" key="2">
    <source>
        <dbReference type="PROSITE" id="PS50048"/>
    </source>
</evidence>
<reference evidence="3 5" key="1">
    <citation type="journal article" date="2012" name="Nature">
        <title>Algal genomes reveal evolutionary mosaicism and the fate of nucleomorphs.</title>
        <authorList>
            <consortium name="DOE Joint Genome Institute"/>
            <person name="Curtis B.A."/>
            <person name="Tanifuji G."/>
            <person name="Burki F."/>
            <person name="Gruber A."/>
            <person name="Irimia M."/>
            <person name="Maruyama S."/>
            <person name="Arias M.C."/>
            <person name="Ball S.G."/>
            <person name="Gile G.H."/>
            <person name="Hirakawa Y."/>
            <person name="Hopkins J.F."/>
            <person name="Kuo A."/>
            <person name="Rensing S.A."/>
            <person name="Schmutz J."/>
            <person name="Symeonidi A."/>
            <person name="Elias M."/>
            <person name="Eveleigh R.J."/>
            <person name="Herman E.K."/>
            <person name="Klute M.J."/>
            <person name="Nakayama T."/>
            <person name="Obornik M."/>
            <person name="Reyes-Prieto A."/>
            <person name="Armbrust E.V."/>
            <person name="Aves S.J."/>
            <person name="Beiko R.G."/>
            <person name="Coutinho P."/>
            <person name="Dacks J.B."/>
            <person name="Durnford D.G."/>
            <person name="Fast N.M."/>
            <person name="Green B.R."/>
            <person name="Grisdale C.J."/>
            <person name="Hempel F."/>
            <person name="Henrissat B."/>
            <person name="Hoppner M.P."/>
            <person name="Ishida K."/>
            <person name="Kim E."/>
            <person name="Koreny L."/>
            <person name="Kroth P.G."/>
            <person name="Liu Y."/>
            <person name="Malik S.B."/>
            <person name="Maier U.G."/>
            <person name="McRose D."/>
            <person name="Mock T."/>
            <person name="Neilson J.A."/>
            <person name="Onodera N.T."/>
            <person name="Poole A.M."/>
            <person name="Pritham E.J."/>
            <person name="Richards T.A."/>
            <person name="Rocap G."/>
            <person name="Roy S.W."/>
            <person name="Sarai C."/>
            <person name="Schaack S."/>
            <person name="Shirato S."/>
            <person name="Slamovits C.H."/>
            <person name="Spencer D.F."/>
            <person name="Suzuki S."/>
            <person name="Worden A.Z."/>
            <person name="Zauner S."/>
            <person name="Barry K."/>
            <person name="Bell C."/>
            <person name="Bharti A.K."/>
            <person name="Crow J.A."/>
            <person name="Grimwood J."/>
            <person name="Kramer R."/>
            <person name="Lindquist E."/>
            <person name="Lucas S."/>
            <person name="Salamov A."/>
            <person name="McFadden G.I."/>
            <person name="Lane C.E."/>
            <person name="Keeling P.J."/>
            <person name="Gray M.W."/>
            <person name="Grigoriev I.V."/>
            <person name="Archibald J.M."/>
        </authorList>
    </citation>
    <scope>NUCLEOTIDE SEQUENCE</scope>
    <source>
        <strain evidence="3 5">CCMP2712</strain>
    </source>
</reference>